<dbReference type="Pfam" id="PF17863">
    <property type="entry name" value="AAA_lid_2"/>
    <property type="match status" value="1"/>
</dbReference>
<evidence type="ECO:0000313" key="9">
    <source>
        <dbReference type="EMBL" id="KIX12158.1"/>
    </source>
</evidence>
<comment type="function">
    <text evidence="6">Involved in bacteriochlorophyll biosynthesis; introduces a magnesium ion into protoporphyrin IX to yield Mg-protoporphyrin IX.</text>
</comment>
<protein>
    <recommendedName>
        <fullName evidence="5">Mg-protoporphyrin IX chelatase</fullName>
    </recommendedName>
</protein>
<feature type="compositionally biased region" description="Acidic residues" evidence="7">
    <location>
        <begin position="388"/>
        <end position="399"/>
    </location>
</feature>
<evidence type="ECO:0000256" key="2">
    <source>
        <dbReference type="ARBA" id="ARBA00005799"/>
    </source>
</evidence>
<dbReference type="PANTHER" id="PTHR35023">
    <property type="entry name" value="CHELATASE-RELATED"/>
    <property type="match status" value="1"/>
</dbReference>
<dbReference type="Pfam" id="PF01078">
    <property type="entry name" value="Mg_chelatase"/>
    <property type="match status" value="1"/>
</dbReference>
<dbReference type="InterPro" id="IPR027417">
    <property type="entry name" value="P-loop_NTPase"/>
</dbReference>
<feature type="compositionally biased region" description="Basic residues" evidence="7">
    <location>
        <begin position="417"/>
        <end position="438"/>
    </location>
</feature>
<reference evidence="9 10" key="1">
    <citation type="submission" date="2013-11" db="EMBL/GenBank/DDBJ databases">
        <title>Metagenomic analysis of a methanogenic consortium involved in long chain n-alkane degradation.</title>
        <authorList>
            <person name="Davidova I.A."/>
            <person name="Callaghan A.V."/>
            <person name="Wawrik B."/>
            <person name="Pruitt S."/>
            <person name="Marks C."/>
            <person name="Duncan K.E."/>
            <person name="Suflita J.M."/>
        </authorList>
    </citation>
    <scope>NUCLEOTIDE SEQUENCE [LARGE SCALE GENOMIC DNA]</scope>
    <source>
        <strain evidence="9 10">SPR</strain>
    </source>
</reference>
<feature type="domain" description="VWFA" evidence="8">
    <location>
        <begin position="503"/>
        <end position="686"/>
    </location>
</feature>
<dbReference type="SUPFAM" id="SSF52540">
    <property type="entry name" value="P-loop containing nucleoside triphosphate hydrolases"/>
    <property type="match status" value="1"/>
</dbReference>
<dbReference type="AlphaFoldDB" id="A0A0D2HNK8"/>
<feature type="compositionally biased region" description="Acidic residues" evidence="7">
    <location>
        <begin position="335"/>
        <end position="351"/>
    </location>
</feature>
<dbReference type="InterPro" id="IPR012804">
    <property type="entry name" value="Cob_chelat_sub_put"/>
</dbReference>
<dbReference type="InterPro" id="IPR041702">
    <property type="entry name" value="BchD/ChlD_VWA"/>
</dbReference>
<dbReference type="Gene3D" id="1.10.8.80">
    <property type="entry name" value="Magnesium chelatase subunit I, C-Terminal domain"/>
    <property type="match status" value="1"/>
</dbReference>
<dbReference type="GO" id="GO:0005524">
    <property type="term" value="F:ATP binding"/>
    <property type="evidence" value="ECO:0007669"/>
    <property type="project" value="UniProtKB-KW"/>
</dbReference>
<gene>
    <name evidence="9" type="ORF">X474_20445</name>
</gene>
<dbReference type="Proteomes" id="UP000032233">
    <property type="component" value="Unassembled WGS sequence"/>
</dbReference>
<comment type="caution">
    <text evidence="9">The sequence shown here is derived from an EMBL/GenBank/DDBJ whole genome shotgun (WGS) entry which is preliminary data.</text>
</comment>
<dbReference type="Gene3D" id="3.40.50.300">
    <property type="entry name" value="P-loop containing nucleotide triphosphate hydrolases"/>
    <property type="match status" value="1"/>
</dbReference>
<dbReference type="InterPro" id="IPR036465">
    <property type="entry name" value="vWFA_dom_sf"/>
</dbReference>
<evidence type="ECO:0000256" key="1">
    <source>
        <dbReference type="ARBA" id="ARBA00004800"/>
    </source>
</evidence>
<evidence type="ECO:0000256" key="4">
    <source>
        <dbReference type="ARBA" id="ARBA00022840"/>
    </source>
</evidence>
<dbReference type="NCBIfam" id="TIGR02442">
    <property type="entry name" value="Cob-chelat-sub"/>
    <property type="match status" value="1"/>
</dbReference>
<keyword evidence="4" id="KW-0067">ATP-binding</keyword>
<dbReference type="Gene3D" id="3.40.50.410">
    <property type="entry name" value="von Willebrand factor, type A domain"/>
    <property type="match status" value="1"/>
</dbReference>
<name>A0A0D2HNK8_9BACT</name>
<evidence type="ECO:0000256" key="7">
    <source>
        <dbReference type="SAM" id="MobiDB-lite"/>
    </source>
</evidence>
<sequence length="688" mass="75414">MRPLFPFSAVLGQEEMKLALILNTIDPGIGGVLARGEKGTAKSTTVRALAGLLPTMETVRGCPFGCDPARPWDYCDYCLAASQNGGLAGFAEKTVPVVDLPLNATEDMLLGGLDFSKAVKTGQKAFMPGLLARANRGFIYVDEVNLLDDHLVDVLLDAAASGVNTLEREGISFSHPSRFVLVGTMNPEEGELRPQLLDRFGLCVEVAGETDLALRVDLMRAREAFDQDPGEFKRAYEDSELKTADTLVKARKLWSKVRLPKRLKGFISSLCVENHVAGHRADLALQRAALALAAYEGRTEVSEEDISRVAAMALRHRKRDALPPPPPEPPRNEPEQGEEEQDQNPPEEDQQPDQPDQPEPQNEDQSQDDDQGGEDDNLEGFDLPQPEPEPEEPKEDQSDDQGKDPVEQVFEVGQTFKVRKLSPPRDRKLRRGSGRRSLTRTAQKQGRYVKSALYGDPTDLALDATLRAAAPYQLSRKSDNGPLIKIASQDIRLKVREKRVGNFLLFLVDASGSMGARARMTATKGAVLSLLLDAYQKRDKVSMVTFRGKEADVSLPCTNSIELAARLLEDLPVGGRTPLSAGLLEAAKQVSLQLAKDPDIRPLVLVLTDGKANTGLGQDKPPHEEALALASKMGRDERVRYVVVDTEPQGIVCLGLALKLSQALNADYFKIEDLKAEDLVEIAQRKNQ</sequence>
<comment type="similarity">
    <text evidence="2">Belongs to the Mg-chelatase subunits D/I family.</text>
</comment>
<dbReference type="InParanoid" id="A0A0D2HNK8"/>
<evidence type="ECO:0000259" key="8">
    <source>
        <dbReference type="PROSITE" id="PS50234"/>
    </source>
</evidence>
<dbReference type="PATRIC" id="fig|1429043.3.peg.4333"/>
<organism evidence="9 10">
    <name type="scientific">Dethiosulfatarculus sandiegensis</name>
    <dbReference type="NCBI Taxonomy" id="1429043"/>
    <lineage>
        <taxon>Bacteria</taxon>
        <taxon>Pseudomonadati</taxon>
        <taxon>Thermodesulfobacteriota</taxon>
        <taxon>Desulfarculia</taxon>
        <taxon>Desulfarculales</taxon>
        <taxon>Desulfarculaceae</taxon>
        <taxon>Dethiosulfatarculus</taxon>
    </lineage>
</organism>
<comment type="pathway">
    <text evidence="1">Porphyrin-containing compound metabolism; bacteriochlorophyll biosynthesis.</text>
</comment>
<dbReference type="CDD" id="cd01451">
    <property type="entry name" value="vWA_Magnesium_chelatase"/>
    <property type="match status" value="1"/>
</dbReference>
<evidence type="ECO:0000313" key="10">
    <source>
        <dbReference type="Proteomes" id="UP000032233"/>
    </source>
</evidence>
<feature type="region of interest" description="Disordered" evidence="7">
    <location>
        <begin position="316"/>
        <end position="444"/>
    </location>
</feature>
<dbReference type="STRING" id="1429043.X474_20445"/>
<dbReference type="PANTHER" id="PTHR35023:SF1">
    <property type="entry name" value="MG-PROTOPORPHYRIN IX CHELATASE"/>
    <property type="match status" value="1"/>
</dbReference>
<dbReference type="InterPro" id="IPR002035">
    <property type="entry name" value="VWF_A"/>
</dbReference>
<keyword evidence="3" id="KW-0547">Nucleotide-binding</keyword>
<dbReference type="InterPro" id="IPR041628">
    <property type="entry name" value="ChlI/MoxR_AAA_lid"/>
</dbReference>
<feature type="compositionally biased region" description="Acidic residues" evidence="7">
    <location>
        <begin position="361"/>
        <end position="379"/>
    </location>
</feature>
<dbReference type="SUPFAM" id="SSF53300">
    <property type="entry name" value="vWA-like"/>
    <property type="match status" value="1"/>
</dbReference>
<dbReference type="EMBL" id="AZAC01000034">
    <property type="protein sequence ID" value="KIX12158.1"/>
    <property type="molecule type" value="Genomic_DNA"/>
</dbReference>
<dbReference type="InterPro" id="IPR000523">
    <property type="entry name" value="Mg_chelatse_chII-like_cat_dom"/>
</dbReference>
<evidence type="ECO:0000256" key="5">
    <source>
        <dbReference type="ARBA" id="ARBA00030759"/>
    </source>
</evidence>
<proteinExistence type="inferred from homology"/>
<dbReference type="InterPro" id="IPR052989">
    <property type="entry name" value="Mg-chelatase_DI-like"/>
</dbReference>
<evidence type="ECO:0000256" key="3">
    <source>
        <dbReference type="ARBA" id="ARBA00022741"/>
    </source>
</evidence>
<dbReference type="SMART" id="SM00327">
    <property type="entry name" value="VWA"/>
    <property type="match status" value="1"/>
</dbReference>
<dbReference type="PROSITE" id="PS50234">
    <property type="entry name" value="VWFA"/>
    <property type="match status" value="1"/>
</dbReference>
<evidence type="ECO:0000256" key="6">
    <source>
        <dbReference type="ARBA" id="ARBA00053551"/>
    </source>
</evidence>
<dbReference type="Pfam" id="PF13519">
    <property type="entry name" value="VWA_2"/>
    <property type="match status" value="1"/>
</dbReference>
<accession>A0A0D2HNK8</accession>
<keyword evidence="10" id="KW-1185">Reference proteome</keyword>